<dbReference type="GeneID" id="68297275"/>
<dbReference type="AlphaFoldDB" id="A0A9P3FIA9"/>
<evidence type="ECO:0000313" key="1">
    <source>
        <dbReference type="EMBL" id="GIZ48648.1"/>
    </source>
</evidence>
<organism evidence="1 2">
    <name type="scientific">Cercospora kikuchii</name>
    <dbReference type="NCBI Taxonomy" id="84275"/>
    <lineage>
        <taxon>Eukaryota</taxon>
        <taxon>Fungi</taxon>
        <taxon>Dikarya</taxon>
        <taxon>Ascomycota</taxon>
        <taxon>Pezizomycotina</taxon>
        <taxon>Dothideomycetes</taxon>
        <taxon>Dothideomycetidae</taxon>
        <taxon>Mycosphaerellales</taxon>
        <taxon>Mycosphaerellaceae</taxon>
        <taxon>Cercospora</taxon>
    </lineage>
</organism>
<reference evidence="1 2" key="1">
    <citation type="submission" date="2021-01" db="EMBL/GenBank/DDBJ databases">
        <title>Cercospora kikuchii MAFF 305040 whole genome shotgun sequence.</title>
        <authorList>
            <person name="Kashiwa T."/>
            <person name="Suzuki T."/>
        </authorList>
    </citation>
    <scope>NUCLEOTIDE SEQUENCE [LARGE SCALE GENOMIC DNA]</scope>
    <source>
        <strain evidence="1 2">MAFF 305040</strain>
    </source>
</reference>
<keyword evidence="2" id="KW-1185">Reference proteome</keyword>
<proteinExistence type="predicted"/>
<dbReference type="EMBL" id="BOLY01000008">
    <property type="protein sequence ID" value="GIZ48648.1"/>
    <property type="molecule type" value="Genomic_DNA"/>
</dbReference>
<protein>
    <submittedName>
        <fullName evidence="1">Uncharacterized protein</fullName>
    </submittedName>
</protein>
<dbReference type="RefSeq" id="XP_044663135.1">
    <property type="nucleotide sequence ID" value="XM_044807200.1"/>
</dbReference>
<name>A0A9P3FIA9_9PEZI</name>
<comment type="caution">
    <text evidence="1">The sequence shown here is derived from an EMBL/GenBank/DDBJ whole genome shotgun (WGS) entry which is preliminary data.</text>
</comment>
<accession>A0A9P3FIA9</accession>
<evidence type="ECO:0000313" key="2">
    <source>
        <dbReference type="Proteomes" id="UP000825890"/>
    </source>
</evidence>
<dbReference type="Proteomes" id="UP000825890">
    <property type="component" value="Unassembled WGS sequence"/>
</dbReference>
<dbReference type="OrthoDB" id="66881at2759"/>
<sequence length="610" mass="69186">MTSKLESTLLEDDRDDGSIRRTLFAHLSEGDSLTSLRLSSHLLQNLVDQRKSHLFRQIHVQLPLRRRGSSRELAALKRIAPFCIELTFTISPRHSPLAVTTSQEKDAFESSLDPQTEQKLRHLLSYIQHVREVHIRVHDESDWPGPTSIDGALVTLRSALQHARLPKLRSLRFDPLHAAGVLYLRWAGFGAFASPFILHETSLPSTQIWTNLAELDLRIRNPAASRKLSDNQMMMFLQVLEDYLRSFHRTLRCLRFVWLDVSGPSPLVFGDLLERKHLIWRHLQEFSYGNINGAKHSLEVLPVRMPQIRSIKVLRASSRASIDIWDTVQLPKGKKPLQEHPPTAKKHPKDYGSEISLMPAPLAVVKRSDTVHPALRSRRASIVSTISTVFDAPDIDQAIRDIRDTTEPSLAGGLSQRSSVPKFRMPVASSVYSCDEDGNYIPVRQKWNRNSPLVNSPQRGKVELLHSGRRLSKSLTMANLRDLSRSEAPLSYEYDTSVGIKREAQLVEQGKSMGHEPPTIPPAISKARKAHIEIDKMPAYRAAQDQRLKELQEIQLAQPARIRQWAKDIKSGRPPSFVTMRSVNTVSTTGSKPFTKFIEHLRETGRPSRR</sequence>
<gene>
    <name evidence="1" type="ORF">CKM354_001170000</name>
</gene>